<dbReference type="GO" id="GO:0046872">
    <property type="term" value="F:metal ion binding"/>
    <property type="evidence" value="ECO:0007669"/>
    <property type="project" value="UniProtKB-KW"/>
</dbReference>
<reference evidence="5 6" key="1">
    <citation type="submission" date="2017-09" db="EMBL/GenBank/DDBJ databases">
        <title>The Catabolism of 3,6-Dichlorosalicylic acid is Initiated by the Cytochrome P450 Monooxygenase DsmABC in Rhizorhabdus dicambivorans Ndbn-20.</title>
        <authorList>
            <person name="Na L."/>
        </authorList>
    </citation>
    <scope>NUCLEOTIDE SEQUENCE [LARGE SCALE GENOMIC DNA]</scope>
    <source>
        <strain evidence="5 6">Ndbn-20m</strain>
    </source>
</reference>
<evidence type="ECO:0000256" key="4">
    <source>
        <dbReference type="ARBA" id="ARBA00022833"/>
    </source>
</evidence>
<comment type="caution">
    <text evidence="5">The sequence shown here is derived from an EMBL/GenBank/DDBJ whole genome shotgun (WGS) entry which is preliminary data.</text>
</comment>
<proteinExistence type="predicted"/>
<evidence type="ECO:0000256" key="1">
    <source>
        <dbReference type="ARBA" id="ARBA00001947"/>
    </source>
</evidence>
<evidence type="ECO:0000256" key="2">
    <source>
        <dbReference type="ARBA" id="ARBA00022679"/>
    </source>
</evidence>
<keyword evidence="3" id="KW-0479">Metal-binding</keyword>
<dbReference type="Proteomes" id="UP000218934">
    <property type="component" value="Unassembled WGS sequence"/>
</dbReference>
<dbReference type="OrthoDB" id="9805277at2"/>
<evidence type="ECO:0000313" key="6">
    <source>
        <dbReference type="Proteomes" id="UP000218934"/>
    </source>
</evidence>
<name>A0A2A4FQL2_9SPHN</name>
<organism evidence="5 6">
    <name type="scientific">Rhizorhabdus dicambivorans</name>
    <dbReference type="NCBI Taxonomy" id="1850238"/>
    <lineage>
        <taxon>Bacteria</taxon>
        <taxon>Pseudomonadati</taxon>
        <taxon>Pseudomonadota</taxon>
        <taxon>Alphaproteobacteria</taxon>
        <taxon>Sphingomonadales</taxon>
        <taxon>Sphingomonadaceae</taxon>
        <taxon>Rhizorhabdus</taxon>
    </lineage>
</organism>
<dbReference type="RefSeq" id="WP_066969305.1">
    <property type="nucleotide sequence ID" value="NZ_CP023449.1"/>
</dbReference>
<sequence length="294" mass="31384">MASKTIISCAVTGNLVKPEQHPGLPVTPKQIAQAALDARAAGAAIAHIHVRDPETGRGSMRLDLYKEVVDRIRDSGSDVIINLTTGEGQRFVPSDDDPKVAAPGTTLVHPLRRVEHIVELKPDLCSLDFNTMNSGGQVVINTPANVRKMAAAIVGAGVKPEIEVFDSGDIHLANDLIAEGLIPGRPFFQIVSGVRYGCAPTVETIAYMRSLIPNGAIWSAFGIGRHEYPILAAAHLLGGQVRVGMEDNIYIRRGQLTRGNGELVEQAVHLLDLLGGEPATPAEARAMLELPPRS</sequence>
<comment type="cofactor">
    <cofactor evidence="1">
        <name>Zn(2+)</name>
        <dbReference type="ChEBI" id="CHEBI:29105"/>
    </cofactor>
</comment>
<dbReference type="Gene3D" id="3.20.20.70">
    <property type="entry name" value="Aldolase class I"/>
    <property type="match status" value="1"/>
</dbReference>
<dbReference type="GO" id="GO:0043720">
    <property type="term" value="F:3-keto-5-aminohexanoate cleavage activity"/>
    <property type="evidence" value="ECO:0007669"/>
    <property type="project" value="InterPro"/>
</dbReference>
<protein>
    <submittedName>
        <fullName evidence="5">3-keto-5-aminohexanoate cleavage protein</fullName>
    </submittedName>
</protein>
<keyword evidence="4" id="KW-0862">Zinc</keyword>
<evidence type="ECO:0000256" key="3">
    <source>
        <dbReference type="ARBA" id="ARBA00022723"/>
    </source>
</evidence>
<dbReference type="Pfam" id="PF05853">
    <property type="entry name" value="BKACE"/>
    <property type="match status" value="1"/>
</dbReference>
<accession>A0A2A4FQL2</accession>
<keyword evidence="6" id="KW-1185">Reference proteome</keyword>
<dbReference type="InterPro" id="IPR013785">
    <property type="entry name" value="Aldolase_TIM"/>
</dbReference>
<evidence type="ECO:0000313" key="5">
    <source>
        <dbReference type="EMBL" id="PCE40002.1"/>
    </source>
</evidence>
<gene>
    <name evidence="5" type="ORF">COO09_22545</name>
</gene>
<dbReference type="PANTHER" id="PTHR37418:SF2">
    <property type="entry name" value="3-KETO-5-AMINOHEXANOATE CLEAVAGE ENZYME"/>
    <property type="match status" value="1"/>
</dbReference>
<dbReference type="InterPro" id="IPR008567">
    <property type="entry name" value="BKACE"/>
</dbReference>
<keyword evidence="2" id="KW-0808">Transferase</keyword>
<dbReference type="KEGG" id="rdi:CMV14_09930"/>
<dbReference type="EMBL" id="NWUF01000038">
    <property type="protein sequence ID" value="PCE40002.1"/>
    <property type="molecule type" value="Genomic_DNA"/>
</dbReference>
<dbReference type="AlphaFoldDB" id="A0A2A4FQL2"/>
<dbReference type="PANTHER" id="PTHR37418">
    <property type="entry name" value="3-KETO-5-AMINOHEXANOATE CLEAVAGE ENZYME-RELATED"/>
    <property type="match status" value="1"/>
</dbReference>